<evidence type="ECO:0000313" key="2">
    <source>
        <dbReference type="Proteomes" id="UP001139477"/>
    </source>
</evidence>
<organism evidence="1 2">
    <name type="scientific">Limimaricola litoreus</name>
    <dbReference type="NCBI Taxonomy" id="2955316"/>
    <lineage>
        <taxon>Bacteria</taxon>
        <taxon>Pseudomonadati</taxon>
        <taxon>Pseudomonadota</taxon>
        <taxon>Alphaproteobacteria</taxon>
        <taxon>Rhodobacterales</taxon>
        <taxon>Paracoccaceae</taxon>
        <taxon>Limimaricola</taxon>
    </lineage>
</organism>
<dbReference type="Proteomes" id="UP001139477">
    <property type="component" value="Unassembled WGS sequence"/>
</dbReference>
<dbReference type="InterPro" id="IPR002347">
    <property type="entry name" value="SDR_fam"/>
</dbReference>
<dbReference type="AlphaFoldDB" id="A0A9X2JPM9"/>
<dbReference type="InterPro" id="IPR036291">
    <property type="entry name" value="NAD(P)-bd_dom_sf"/>
</dbReference>
<protein>
    <submittedName>
        <fullName evidence="1">SDR family NAD(P)-dependent oxidoreductase</fullName>
    </submittedName>
</protein>
<dbReference type="SUPFAM" id="SSF51735">
    <property type="entry name" value="NAD(P)-binding Rossmann-fold domains"/>
    <property type="match status" value="1"/>
</dbReference>
<comment type="caution">
    <text evidence="1">The sequence shown here is derived from an EMBL/GenBank/DDBJ whole genome shotgun (WGS) entry which is preliminary data.</text>
</comment>
<accession>A0A9X2JPM9</accession>
<dbReference type="EMBL" id="JAMYXC010000163">
    <property type="protein sequence ID" value="MCP1169034.1"/>
    <property type="molecule type" value="Genomic_DNA"/>
</dbReference>
<reference evidence="1" key="1">
    <citation type="submission" date="2022-06" db="EMBL/GenBank/DDBJ databases">
        <title>Limimaricola sediminis sp. nov., isolated from an intertidal sediment.</title>
        <authorList>
            <person name="Shao X."/>
        </authorList>
    </citation>
    <scope>NUCLEOTIDE SEQUENCE</scope>
    <source>
        <strain evidence="1">ASW11-118</strain>
    </source>
</reference>
<dbReference type="Gene3D" id="3.40.50.720">
    <property type="entry name" value="NAD(P)-binding Rossmann-like Domain"/>
    <property type="match status" value="1"/>
</dbReference>
<gene>
    <name evidence="1" type="ORF">NHG85_10955</name>
</gene>
<name>A0A9X2JPM9_9RHOB</name>
<evidence type="ECO:0000313" key="1">
    <source>
        <dbReference type="EMBL" id="MCP1169034.1"/>
    </source>
</evidence>
<dbReference type="RefSeq" id="WP_253332327.1">
    <property type="nucleotide sequence ID" value="NZ_JAMYXC010000163.1"/>
</dbReference>
<sequence>MSKTILITGAGSGIGRATARRFLGAGWRV</sequence>
<dbReference type="Pfam" id="PF00106">
    <property type="entry name" value="adh_short"/>
    <property type="match status" value="1"/>
</dbReference>
<proteinExistence type="predicted"/>
<keyword evidence="2" id="KW-1185">Reference proteome</keyword>
<feature type="non-terminal residue" evidence="1">
    <location>
        <position position="29"/>
    </location>
</feature>